<keyword evidence="2" id="KW-1185">Reference proteome</keyword>
<accession>T1J231</accession>
<dbReference type="EnsemblMetazoa" id="SMAR007607-RA">
    <property type="protein sequence ID" value="SMAR007607-PA"/>
    <property type="gene ID" value="SMAR007607"/>
</dbReference>
<dbReference type="EMBL" id="JH431795">
    <property type="status" value="NOT_ANNOTATED_CDS"/>
    <property type="molecule type" value="Genomic_DNA"/>
</dbReference>
<organism evidence="1 2">
    <name type="scientific">Strigamia maritima</name>
    <name type="common">European centipede</name>
    <name type="synonym">Geophilus maritimus</name>
    <dbReference type="NCBI Taxonomy" id="126957"/>
    <lineage>
        <taxon>Eukaryota</taxon>
        <taxon>Metazoa</taxon>
        <taxon>Ecdysozoa</taxon>
        <taxon>Arthropoda</taxon>
        <taxon>Myriapoda</taxon>
        <taxon>Chilopoda</taxon>
        <taxon>Pleurostigmophora</taxon>
        <taxon>Geophilomorpha</taxon>
        <taxon>Linotaeniidae</taxon>
        <taxon>Strigamia</taxon>
    </lineage>
</organism>
<protein>
    <recommendedName>
        <fullName evidence="3">DZIP3-like HEPN domain-containing protein</fullName>
    </recommendedName>
</protein>
<dbReference type="HOGENOM" id="CLU_1566847_0_0_1"/>
<sequence>MLITLRYRMAPRNPDKINYIKLKYVLIPRANITLRKLFRKKWLTAHKSAWSETNVQGQQFIEGSGKDLFLTASRRRKKLLRSGRVDLWDFQLLSTILLKFEFGKVGNLTKQEKKAVENLAVIHFDFRMNSNEINCKEFDVAWNNIAEILVKLGDSSDALKALKLNKVRTIE</sequence>
<evidence type="ECO:0000313" key="2">
    <source>
        <dbReference type="Proteomes" id="UP000014500"/>
    </source>
</evidence>
<dbReference type="Proteomes" id="UP000014500">
    <property type="component" value="Unassembled WGS sequence"/>
</dbReference>
<reference evidence="2" key="1">
    <citation type="submission" date="2011-05" db="EMBL/GenBank/DDBJ databases">
        <authorList>
            <person name="Richards S.R."/>
            <person name="Qu J."/>
            <person name="Jiang H."/>
            <person name="Jhangiani S.N."/>
            <person name="Agravi P."/>
            <person name="Goodspeed R."/>
            <person name="Gross S."/>
            <person name="Mandapat C."/>
            <person name="Jackson L."/>
            <person name="Mathew T."/>
            <person name="Pu L."/>
            <person name="Thornton R."/>
            <person name="Saada N."/>
            <person name="Wilczek-Boney K.B."/>
            <person name="Lee S."/>
            <person name="Kovar C."/>
            <person name="Wu Y."/>
            <person name="Scherer S.E."/>
            <person name="Worley K.C."/>
            <person name="Muzny D.M."/>
            <person name="Gibbs R."/>
        </authorList>
    </citation>
    <scope>NUCLEOTIDE SEQUENCE</scope>
    <source>
        <strain evidence="2">Brora</strain>
    </source>
</reference>
<evidence type="ECO:0008006" key="3">
    <source>
        <dbReference type="Google" id="ProtNLM"/>
    </source>
</evidence>
<proteinExistence type="predicted"/>
<dbReference type="AlphaFoldDB" id="T1J231"/>
<reference evidence="1" key="2">
    <citation type="submission" date="2015-02" db="UniProtKB">
        <authorList>
            <consortium name="EnsemblMetazoa"/>
        </authorList>
    </citation>
    <scope>IDENTIFICATION</scope>
</reference>
<name>T1J231_STRMM</name>
<evidence type="ECO:0000313" key="1">
    <source>
        <dbReference type="EnsemblMetazoa" id="SMAR007607-PA"/>
    </source>
</evidence>